<reference evidence="3" key="1">
    <citation type="journal article" date="2019" name="Int. J. Syst. Evol. Microbiol.">
        <title>The Global Catalogue of Microorganisms (GCM) 10K type strain sequencing project: providing services to taxonomists for standard genome sequencing and annotation.</title>
        <authorList>
            <consortium name="The Broad Institute Genomics Platform"/>
            <consortium name="The Broad Institute Genome Sequencing Center for Infectious Disease"/>
            <person name="Wu L."/>
            <person name="Ma J."/>
        </authorList>
    </citation>
    <scope>NUCLEOTIDE SEQUENCE [LARGE SCALE GENOMIC DNA]</scope>
    <source>
        <strain evidence="3">TISTR 1535</strain>
    </source>
</reference>
<sequence>MEQESTGVGKYQPLWGKNQPEDSDNQRLAAQVIPKEETSSHRQQLSTAQSI</sequence>
<protein>
    <recommendedName>
        <fullName evidence="4">YpzG family protein</fullName>
    </recommendedName>
</protein>
<feature type="region of interest" description="Disordered" evidence="1">
    <location>
        <begin position="1"/>
        <end position="51"/>
    </location>
</feature>
<evidence type="ECO:0000313" key="2">
    <source>
        <dbReference type="EMBL" id="MFD2760088.1"/>
    </source>
</evidence>
<dbReference type="EMBL" id="JBHUNA010000005">
    <property type="protein sequence ID" value="MFD2760088.1"/>
    <property type="molecule type" value="Genomic_DNA"/>
</dbReference>
<evidence type="ECO:0000313" key="3">
    <source>
        <dbReference type="Proteomes" id="UP001597502"/>
    </source>
</evidence>
<evidence type="ECO:0008006" key="4">
    <source>
        <dbReference type="Google" id="ProtNLM"/>
    </source>
</evidence>
<name>A0ABW5V279_9BACI</name>
<accession>A0ABW5V279</accession>
<feature type="compositionally biased region" description="Polar residues" evidence="1">
    <location>
        <begin position="41"/>
        <end position="51"/>
    </location>
</feature>
<comment type="caution">
    <text evidence="2">The sequence shown here is derived from an EMBL/GenBank/DDBJ whole genome shotgun (WGS) entry which is preliminary data.</text>
</comment>
<dbReference type="RefSeq" id="WP_382391219.1">
    <property type="nucleotide sequence ID" value="NZ_JBHUNA010000005.1"/>
</dbReference>
<evidence type="ECO:0000256" key="1">
    <source>
        <dbReference type="SAM" id="MobiDB-lite"/>
    </source>
</evidence>
<dbReference type="Proteomes" id="UP001597502">
    <property type="component" value="Unassembled WGS sequence"/>
</dbReference>
<gene>
    <name evidence="2" type="ORF">ACFSUO_03695</name>
</gene>
<proteinExistence type="predicted"/>
<organism evidence="2 3">
    <name type="scientific">Lentibacillus juripiscarius</name>
    <dbReference type="NCBI Taxonomy" id="257446"/>
    <lineage>
        <taxon>Bacteria</taxon>
        <taxon>Bacillati</taxon>
        <taxon>Bacillota</taxon>
        <taxon>Bacilli</taxon>
        <taxon>Bacillales</taxon>
        <taxon>Bacillaceae</taxon>
        <taxon>Lentibacillus</taxon>
    </lineage>
</organism>
<keyword evidence="3" id="KW-1185">Reference proteome</keyword>